<dbReference type="OrthoDB" id="6078042at2759"/>
<dbReference type="PANTHER" id="PTHR12429">
    <property type="entry name" value="NEURALIZED"/>
    <property type="match status" value="1"/>
</dbReference>
<dbReference type="Gene3D" id="2.60.120.920">
    <property type="match status" value="1"/>
</dbReference>
<organism evidence="8 9">
    <name type="scientific">Monopterus albus</name>
    <name type="common">Swamp eel</name>
    <dbReference type="NCBI Taxonomy" id="43700"/>
    <lineage>
        <taxon>Eukaryota</taxon>
        <taxon>Metazoa</taxon>
        <taxon>Chordata</taxon>
        <taxon>Craniata</taxon>
        <taxon>Vertebrata</taxon>
        <taxon>Euteleostomi</taxon>
        <taxon>Actinopterygii</taxon>
        <taxon>Neopterygii</taxon>
        <taxon>Teleostei</taxon>
        <taxon>Neoteleostei</taxon>
        <taxon>Acanthomorphata</taxon>
        <taxon>Anabantaria</taxon>
        <taxon>Synbranchiformes</taxon>
        <taxon>Synbranchidae</taxon>
        <taxon>Monopterus</taxon>
    </lineage>
</organism>
<keyword evidence="2" id="KW-0677">Repeat</keyword>
<dbReference type="RefSeq" id="XP_020446275.1">
    <property type="nucleotide sequence ID" value="XM_020590619.1"/>
</dbReference>
<proteinExistence type="predicted"/>
<accession>A0A3Q3IHV5</accession>
<keyword evidence="4" id="KW-0862">Zinc</keyword>
<keyword evidence="3 5" id="KW-0863">Zinc-finger</keyword>
<dbReference type="STRING" id="43700.ENSMALP00000004167"/>
<sequence length="272" mass="30167">MVIERGIENSVDPAGKSHRCGLLCLGPLTFHSRAVGKDVRLSHECRLAERTVGTFKNGLVFSNRPVKVQERMQLRVEKDRFNWTGALRVGFTTVPPSDRVLPLPCFSIPNLTRSPGHWAAPVHEAFCQAGSVLEFWVSHGGTMYIKSNNSKPHRLLRGVDLSQPLWAMIDIYGQTCSINLLGSKKKKLLFTRQSCPAPELLSSPNTSNPCSFIPDDSTTYEIPANDDCVVCMGNGAKVTLPCGHRCLCGPCYSRIFRQFGFCPLCRCEIKDP</sequence>
<dbReference type="InterPro" id="IPR006573">
    <property type="entry name" value="NHR_dom"/>
</dbReference>
<dbReference type="Gene3D" id="3.30.40.10">
    <property type="entry name" value="Zinc/RING finger domain, C3HC4 (zinc finger)"/>
    <property type="match status" value="1"/>
</dbReference>
<protein>
    <recommendedName>
        <fullName evidence="10">E3 ubiquitin-protein ligase NEURL3</fullName>
    </recommendedName>
</protein>
<evidence type="ECO:0000256" key="5">
    <source>
        <dbReference type="PROSITE-ProRule" id="PRU00175"/>
    </source>
</evidence>
<evidence type="ECO:0000259" key="7">
    <source>
        <dbReference type="PROSITE" id="PS51065"/>
    </source>
</evidence>
<evidence type="ECO:0000256" key="4">
    <source>
        <dbReference type="ARBA" id="ARBA00022833"/>
    </source>
</evidence>
<dbReference type="InterPro" id="IPR043136">
    <property type="entry name" value="B30.2/SPRY_sf"/>
</dbReference>
<dbReference type="PANTHER" id="PTHR12429:SF36">
    <property type="entry name" value="E3 UBIQUITIN-PROTEIN LIGASE NEURL3"/>
    <property type="match status" value="1"/>
</dbReference>
<evidence type="ECO:0000259" key="6">
    <source>
        <dbReference type="PROSITE" id="PS50089"/>
    </source>
</evidence>
<dbReference type="Pfam" id="PF07177">
    <property type="entry name" value="Neuralized"/>
    <property type="match status" value="1"/>
</dbReference>
<evidence type="ECO:0000313" key="8">
    <source>
        <dbReference type="Ensembl" id="ENSMALP00000004167.1"/>
    </source>
</evidence>
<keyword evidence="1" id="KW-0479">Metal-binding</keyword>
<dbReference type="SMART" id="SM00184">
    <property type="entry name" value="RING"/>
    <property type="match status" value="1"/>
</dbReference>
<dbReference type="InterPro" id="IPR013083">
    <property type="entry name" value="Znf_RING/FYVE/PHD"/>
</dbReference>
<dbReference type="GO" id="GO:0061630">
    <property type="term" value="F:ubiquitin protein ligase activity"/>
    <property type="evidence" value="ECO:0007669"/>
    <property type="project" value="TreeGrafter"/>
</dbReference>
<reference evidence="8" key="1">
    <citation type="submission" date="2025-08" db="UniProtKB">
        <authorList>
            <consortium name="Ensembl"/>
        </authorList>
    </citation>
    <scope>IDENTIFICATION</scope>
</reference>
<dbReference type="SUPFAM" id="SSF57850">
    <property type="entry name" value="RING/U-box"/>
    <property type="match status" value="1"/>
</dbReference>
<dbReference type="PROSITE" id="PS51065">
    <property type="entry name" value="NHR"/>
    <property type="match status" value="1"/>
</dbReference>
<name>A0A3Q3IHV5_MONAL</name>
<feature type="domain" description="RING-type" evidence="6">
    <location>
        <begin position="228"/>
        <end position="266"/>
    </location>
</feature>
<dbReference type="InterPro" id="IPR037962">
    <property type="entry name" value="Neuralized"/>
</dbReference>
<dbReference type="GeneID" id="109954936"/>
<dbReference type="Proteomes" id="UP000261600">
    <property type="component" value="Unplaced"/>
</dbReference>
<evidence type="ECO:0000256" key="3">
    <source>
        <dbReference type="ARBA" id="ARBA00022771"/>
    </source>
</evidence>
<feature type="domain" description="NHR" evidence="7">
    <location>
        <begin position="27"/>
        <end position="183"/>
    </location>
</feature>
<dbReference type="FunFam" id="2.60.120.920:FF:000005">
    <property type="entry name" value="Putative E3 ubiquitin-protein ligase NEURL1B"/>
    <property type="match status" value="1"/>
</dbReference>
<dbReference type="Pfam" id="PF13920">
    <property type="entry name" value="zf-C3HC4_3"/>
    <property type="match status" value="1"/>
</dbReference>
<dbReference type="GO" id="GO:0005769">
    <property type="term" value="C:early endosome"/>
    <property type="evidence" value="ECO:0007669"/>
    <property type="project" value="TreeGrafter"/>
</dbReference>
<dbReference type="InterPro" id="IPR001841">
    <property type="entry name" value="Znf_RING"/>
</dbReference>
<evidence type="ECO:0008006" key="10">
    <source>
        <dbReference type="Google" id="ProtNLM"/>
    </source>
</evidence>
<dbReference type="SMART" id="SM00588">
    <property type="entry name" value="NEUZ"/>
    <property type="match status" value="1"/>
</dbReference>
<dbReference type="PROSITE" id="PS50089">
    <property type="entry name" value="ZF_RING_2"/>
    <property type="match status" value="1"/>
</dbReference>
<keyword evidence="9" id="KW-1185">Reference proteome</keyword>
<evidence type="ECO:0000256" key="2">
    <source>
        <dbReference type="ARBA" id="ARBA00022737"/>
    </source>
</evidence>
<evidence type="ECO:0000313" key="9">
    <source>
        <dbReference type="Proteomes" id="UP000261600"/>
    </source>
</evidence>
<evidence type="ECO:0000256" key="1">
    <source>
        <dbReference type="ARBA" id="ARBA00022723"/>
    </source>
</evidence>
<dbReference type="GO" id="GO:0070086">
    <property type="term" value="P:ubiquitin-dependent endocytosis"/>
    <property type="evidence" value="ECO:0007669"/>
    <property type="project" value="TreeGrafter"/>
</dbReference>
<dbReference type="GO" id="GO:0008270">
    <property type="term" value="F:zinc ion binding"/>
    <property type="evidence" value="ECO:0007669"/>
    <property type="project" value="UniProtKB-KW"/>
</dbReference>
<dbReference type="Ensembl" id="ENSMALT00000004269.1">
    <property type="protein sequence ID" value="ENSMALP00000004167.1"/>
    <property type="gene ID" value="ENSMALG00000003041.1"/>
</dbReference>
<reference evidence="8" key="2">
    <citation type="submission" date="2025-09" db="UniProtKB">
        <authorList>
            <consortium name="Ensembl"/>
        </authorList>
    </citation>
    <scope>IDENTIFICATION</scope>
</reference>
<dbReference type="KEGG" id="malb:109954936"/>
<dbReference type="AlphaFoldDB" id="A0A3Q3IHV5"/>